<reference evidence="4" key="1">
    <citation type="submission" date="2016-06" db="EMBL/GenBank/DDBJ databases">
        <title>Parallel loss of symbiosis genes in relatives of nitrogen-fixing non-legume Parasponia.</title>
        <authorList>
            <person name="Van Velzen R."/>
            <person name="Holmer R."/>
            <person name="Bu F."/>
            <person name="Rutten L."/>
            <person name="Van Zeijl A."/>
            <person name="Liu W."/>
            <person name="Santuari L."/>
            <person name="Cao Q."/>
            <person name="Sharma T."/>
            <person name="Shen D."/>
            <person name="Roswanjaya Y."/>
            <person name="Wardhani T."/>
            <person name="Kalhor M.S."/>
            <person name="Jansen J."/>
            <person name="Van den Hoogen J."/>
            <person name="Gungor B."/>
            <person name="Hartog M."/>
            <person name="Hontelez J."/>
            <person name="Verver J."/>
            <person name="Yang W.-C."/>
            <person name="Schijlen E."/>
            <person name="Repin R."/>
            <person name="Schilthuizen M."/>
            <person name="Schranz E."/>
            <person name="Heidstra R."/>
            <person name="Miyata K."/>
            <person name="Fedorova E."/>
            <person name="Kohlen W."/>
            <person name="Bisseling T."/>
            <person name="Smit S."/>
            <person name="Geurts R."/>
        </authorList>
    </citation>
    <scope>NUCLEOTIDE SEQUENCE [LARGE SCALE GENOMIC DNA]</scope>
    <source>
        <strain evidence="4">cv. RG33-2</strain>
    </source>
</reference>
<dbReference type="OrthoDB" id="421226at2759"/>
<evidence type="ECO:0000256" key="1">
    <source>
        <dbReference type="ARBA" id="ARBA00023286"/>
    </source>
</evidence>
<accession>A0A2P5FGE1</accession>
<keyword evidence="4" id="KW-1185">Reference proteome</keyword>
<keyword evidence="1" id="KW-0406">Ion transport</keyword>
<dbReference type="AlphaFoldDB" id="A0A2P5FGE1"/>
<dbReference type="GO" id="GO:0034220">
    <property type="term" value="P:monoatomic ion transmembrane transport"/>
    <property type="evidence" value="ECO:0007669"/>
    <property type="project" value="UniProtKB-KW"/>
</dbReference>
<name>A0A2P5FGE1_TREOI</name>
<dbReference type="InParanoid" id="A0A2P5FGE1"/>
<gene>
    <name evidence="3" type="ORF">TorRG33x02_072330</name>
</gene>
<organism evidence="3 4">
    <name type="scientific">Trema orientale</name>
    <name type="common">Charcoal tree</name>
    <name type="synonym">Celtis orientalis</name>
    <dbReference type="NCBI Taxonomy" id="63057"/>
    <lineage>
        <taxon>Eukaryota</taxon>
        <taxon>Viridiplantae</taxon>
        <taxon>Streptophyta</taxon>
        <taxon>Embryophyta</taxon>
        <taxon>Tracheophyta</taxon>
        <taxon>Spermatophyta</taxon>
        <taxon>Magnoliopsida</taxon>
        <taxon>eudicotyledons</taxon>
        <taxon>Gunneridae</taxon>
        <taxon>Pentapetalae</taxon>
        <taxon>rosids</taxon>
        <taxon>fabids</taxon>
        <taxon>Rosales</taxon>
        <taxon>Cannabaceae</taxon>
        <taxon>Trema</taxon>
    </lineage>
</organism>
<dbReference type="GO" id="GO:0016020">
    <property type="term" value="C:membrane"/>
    <property type="evidence" value="ECO:0007669"/>
    <property type="project" value="UniProtKB-SubCell"/>
</dbReference>
<comment type="caution">
    <text evidence="3">The sequence shown here is derived from an EMBL/GenBank/DDBJ whole genome shotgun (WGS) entry which is preliminary data.</text>
</comment>
<keyword evidence="1" id="KW-0813">Transport</keyword>
<dbReference type="InterPro" id="IPR018490">
    <property type="entry name" value="cNMP-bd_dom_sf"/>
</dbReference>
<protein>
    <submittedName>
        <fullName evidence="3">Cyclic nucleotide-binding-like</fullName>
    </submittedName>
</protein>
<evidence type="ECO:0000313" key="4">
    <source>
        <dbReference type="Proteomes" id="UP000237000"/>
    </source>
</evidence>
<dbReference type="STRING" id="63057.A0A2P5FGE1"/>
<dbReference type="SUPFAM" id="SSF51206">
    <property type="entry name" value="cAMP-binding domain-like"/>
    <property type="match status" value="1"/>
</dbReference>
<sequence>MYFQMATARSEEIQQRMRTFEPEIDFWIREHGFPANERTLMMEEVRVALEHDKESFDLEKLRSLLMDRIERTKGNVSDDGVEKLTDGLGIEYRAQMGNMIKEQRAERWMARNGIPDDMKLEIMPYVRSKLQDNDSVDLKTMLSILPLQLRISVKKHLCLHVLKRVSSEFLSLFISTYLFALFCYKTNYSDA</sequence>
<dbReference type="Gene3D" id="1.10.287.630">
    <property type="entry name" value="Helix hairpin bin"/>
    <property type="match status" value="1"/>
</dbReference>
<keyword evidence="1" id="KW-1071">Ligand-gated ion channel</keyword>
<dbReference type="EMBL" id="JXTC01000035">
    <property type="protein sequence ID" value="PON96854.1"/>
    <property type="molecule type" value="Genomic_DNA"/>
</dbReference>
<dbReference type="PANTHER" id="PTHR45651:SF68">
    <property type="entry name" value="ION TRANSPORT DOMAIN-CONTAINING PROTEIN"/>
    <property type="match status" value="1"/>
</dbReference>
<proteinExistence type="predicted"/>
<evidence type="ECO:0000256" key="2">
    <source>
        <dbReference type="ARBA" id="ARBA00023303"/>
    </source>
</evidence>
<dbReference type="PANTHER" id="PTHR45651">
    <property type="entry name" value="CYCLIC NUCLEOTIDE-GATED ION CHANNEL 15-RELATED-RELATED"/>
    <property type="match status" value="1"/>
</dbReference>
<evidence type="ECO:0000313" key="3">
    <source>
        <dbReference type="EMBL" id="PON96854.1"/>
    </source>
</evidence>
<dbReference type="Proteomes" id="UP000237000">
    <property type="component" value="Unassembled WGS sequence"/>
</dbReference>
<keyword evidence="2" id="KW-0407">Ion channel</keyword>